<protein>
    <submittedName>
        <fullName evidence="1">Uncharacterized protein</fullName>
    </submittedName>
</protein>
<reference evidence="1 2" key="1">
    <citation type="submission" date="2019-02" db="EMBL/GenBank/DDBJ databases">
        <title>Emended description of the genus Rhodopseudomonas and description of Rhodopseudomonas albus sp. nov., a non-phototrophic, heavy-metal-tolerant bacterium isolated from garden soil.</title>
        <authorList>
            <person name="Bao Z."/>
            <person name="Cao W.W."/>
            <person name="Sato Y."/>
            <person name="Nishizawa T."/>
            <person name="Zhao J."/>
            <person name="Guo Y."/>
            <person name="Ohta H."/>
        </authorList>
    </citation>
    <scope>NUCLEOTIDE SEQUENCE [LARGE SCALE GENOMIC DNA]</scope>
    <source>
        <strain evidence="1 2">SK50-23</strain>
    </source>
</reference>
<dbReference type="RefSeq" id="WP_211910187.1">
    <property type="nucleotide sequence ID" value="NZ_CP036498.1"/>
</dbReference>
<accession>A0ABX8AGM7</accession>
<dbReference type="Proteomes" id="UP000682843">
    <property type="component" value="Chromosome"/>
</dbReference>
<evidence type="ECO:0000313" key="2">
    <source>
        <dbReference type="Proteomes" id="UP000682843"/>
    </source>
</evidence>
<dbReference type="EMBL" id="CP036498">
    <property type="protein sequence ID" value="QUS41545.1"/>
    <property type="molecule type" value="Genomic_DNA"/>
</dbReference>
<proteinExistence type="predicted"/>
<evidence type="ECO:0000313" key="1">
    <source>
        <dbReference type="EMBL" id="QUS41545.1"/>
    </source>
</evidence>
<sequence length="82" mass="9720">MMWKPKKSAAELEKIFRETTFKSIGPWPANVRLIIYPLNDSWRITVGYSDAAHTPFRDKLMELSVHLRELYDLEDDPNSPWR</sequence>
<name>A0ABX8AGM7_9BRAD</name>
<keyword evidence="2" id="KW-1185">Reference proteome</keyword>
<gene>
    <name evidence="1" type="ORF">RPMA_23870</name>
</gene>
<organism evidence="1 2">
    <name type="scientific">Tardiphaga alba</name>
    <dbReference type="NCBI Taxonomy" id="340268"/>
    <lineage>
        <taxon>Bacteria</taxon>
        <taxon>Pseudomonadati</taxon>
        <taxon>Pseudomonadota</taxon>
        <taxon>Alphaproteobacteria</taxon>
        <taxon>Hyphomicrobiales</taxon>
        <taxon>Nitrobacteraceae</taxon>
        <taxon>Tardiphaga</taxon>
    </lineage>
</organism>